<accession>A0A1T5IGF1</accession>
<dbReference type="Proteomes" id="UP000190285">
    <property type="component" value="Unassembled WGS sequence"/>
</dbReference>
<dbReference type="OrthoDB" id="5459846at2"/>
<organism evidence="1 2">
    <name type="scientific">Maledivibacter halophilus</name>
    <dbReference type="NCBI Taxonomy" id="36842"/>
    <lineage>
        <taxon>Bacteria</taxon>
        <taxon>Bacillati</taxon>
        <taxon>Bacillota</taxon>
        <taxon>Clostridia</taxon>
        <taxon>Peptostreptococcales</taxon>
        <taxon>Caminicellaceae</taxon>
        <taxon>Maledivibacter</taxon>
    </lineage>
</organism>
<evidence type="ECO:0000313" key="2">
    <source>
        <dbReference type="Proteomes" id="UP000190285"/>
    </source>
</evidence>
<dbReference type="STRING" id="36842.SAMN02194393_00338"/>
<protein>
    <submittedName>
        <fullName evidence="1">Uncharacterized protein</fullName>
    </submittedName>
</protein>
<gene>
    <name evidence="1" type="ORF">SAMN02194393_00338</name>
</gene>
<dbReference type="EMBL" id="FUZT01000001">
    <property type="protein sequence ID" value="SKC38148.1"/>
    <property type="molecule type" value="Genomic_DNA"/>
</dbReference>
<name>A0A1T5IGF1_9FIRM</name>
<dbReference type="RefSeq" id="WP_079488850.1">
    <property type="nucleotide sequence ID" value="NZ_FUZT01000001.1"/>
</dbReference>
<reference evidence="1 2" key="1">
    <citation type="submission" date="2017-02" db="EMBL/GenBank/DDBJ databases">
        <authorList>
            <person name="Peterson S.W."/>
        </authorList>
    </citation>
    <scope>NUCLEOTIDE SEQUENCE [LARGE SCALE GENOMIC DNA]</scope>
    <source>
        <strain evidence="1 2">M1</strain>
    </source>
</reference>
<sequence length="103" mass="11983">MKKLITKSNIDDFLVEENKFYVDKSMIITPGIKDILRNKGITIIYGERQKNLDEETRESTEENNRKDVKTEKKIGDLLINEFGISKPEIIEEITLKILAKINE</sequence>
<proteinExistence type="predicted"/>
<keyword evidence="2" id="KW-1185">Reference proteome</keyword>
<dbReference type="AlphaFoldDB" id="A0A1T5IGF1"/>
<evidence type="ECO:0000313" key="1">
    <source>
        <dbReference type="EMBL" id="SKC38148.1"/>
    </source>
</evidence>